<proteinExistence type="predicted"/>
<evidence type="ECO:0000313" key="2">
    <source>
        <dbReference type="Proteomes" id="UP000063308"/>
    </source>
</evidence>
<dbReference type="AlphaFoldDB" id="A0A0E3VX12"/>
<dbReference type="Proteomes" id="UP000063308">
    <property type="component" value="Chromosome"/>
</dbReference>
<gene>
    <name evidence="1" type="ORF">NK6_8708</name>
</gene>
<evidence type="ECO:0000313" key="1">
    <source>
        <dbReference type="EMBL" id="BAR61855.1"/>
    </source>
</evidence>
<reference evidence="1 2" key="1">
    <citation type="submission" date="2014-11" db="EMBL/GenBank/DDBJ databases">
        <title>Symbiosis island explosion on the genome of extra-slow-growing strains of soybean bradyrhizobia with massive insertion sequences.</title>
        <authorList>
            <person name="Iida T."/>
            <person name="Minamisawa K."/>
        </authorList>
    </citation>
    <scope>NUCLEOTIDE SEQUENCE [LARGE SCALE GENOMIC DNA]</scope>
    <source>
        <strain evidence="1 2">NK6</strain>
    </source>
</reference>
<accession>A0A0E3VX12</accession>
<sequence length="72" mass="8193">MSDLKEYNLRGIEEWREYDFAGRVYRITNPQKVMFRAGGTTHRVIDAEGIAHCVPAPGEQGCVLRWKGEVIA</sequence>
<dbReference type="EMBL" id="AP014685">
    <property type="protein sequence ID" value="BAR61855.1"/>
    <property type="molecule type" value="Genomic_DNA"/>
</dbReference>
<name>A0A0E3VX12_9BRAD</name>
<organism evidence="1 2">
    <name type="scientific">Bradyrhizobium diazoefficiens</name>
    <dbReference type="NCBI Taxonomy" id="1355477"/>
    <lineage>
        <taxon>Bacteria</taxon>
        <taxon>Pseudomonadati</taxon>
        <taxon>Pseudomonadota</taxon>
        <taxon>Alphaproteobacteria</taxon>
        <taxon>Hyphomicrobiales</taxon>
        <taxon>Nitrobacteraceae</taxon>
        <taxon>Bradyrhizobium</taxon>
    </lineage>
</organism>
<protein>
    <submittedName>
        <fullName evidence="1">Uncharacterized protein</fullName>
    </submittedName>
</protein>